<dbReference type="EMBL" id="JAHHIF010000012">
    <property type="protein sequence ID" value="MBW4544949.1"/>
    <property type="molecule type" value="Genomic_DNA"/>
</dbReference>
<dbReference type="AlphaFoldDB" id="A0A951U9I6"/>
<accession>A0A951U9I6</accession>
<sequence>MSGRTLTAKTLLQPIDRVALGVMLVLSLLIGILLLSGDHTAPRVRDFSWQDKQVGAQDTAFTFTFSRPMNHDSVAANLKITPPLPGKISWAGRRMAYTPLFPVPYGTEYKVQLQGAKDQFPGLQRKGTLIEPFSASFRTRDRAFIYIGVEKEEQGRLILYNLTAQKKMILTPPDLVVMDFKPYPNGDRVLFAASDRKNQEQGLLNQQLYTVTTGLSFQIPGQAEASPNSLGRVDLVLDSKDYQNLKFDLSADGKTIVAQRVNRRNPSEFGLWIIQPDAQPRPLENQPGGDFVITPDSSSVAIAQGQGVAILPLTTAAKPLDFLPKFGMVLSFARDGSAATMVKFNTDYTRSLFLVTNQGVQKELLRTTGSIQSCEFTPTKEKLYCLLTQLIQGEEYQEEPFLAAIDLKDTKDSSQSPVQPLVVLPNQRDIQMSLSPDGLALLFDQVVTRPPSATDMLRTNEGQAIGQGLLWLLPLVEATSSNPPAQLQPEQLLSGFQPRWLP</sequence>
<organism evidence="4 5">
    <name type="scientific">Symplocastrum torsivum CPER-KK1</name>
    <dbReference type="NCBI Taxonomy" id="450513"/>
    <lineage>
        <taxon>Bacteria</taxon>
        <taxon>Bacillati</taxon>
        <taxon>Cyanobacteriota</taxon>
        <taxon>Cyanophyceae</taxon>
        <taxon>Oscillatoriophycideae</taxon>
        <taxon>Oscillatoriales</taxon>
        <taxon>Microcoleaceae</taxon>
        <taxon>Symplocastrum</taxon>
    </lineage>
</organism>
<dbReference type="Gene3D" id="2.60.40.3710">
    <property type="match status" value="1"/>
</dbReference>
<name>A0A951U9I6_9CYAN</name>
<comment type="caution">
    <text evidence="4">The sequence shown here is derived from an EMBL/GenBank/DDBJ whole genome shotgun (WGS) entry which is preliminary data.</text>
</comment>
<dbReference type="SUPFAM" id="SSF82171">
    <property type="entry name" value="DPP6 N-terminal domain-like"/>
    <property type="match status" value="1"/>
</dbReference>
<keyword evidence="2" id="KW-0812">Transmembrane</keyword>
<evidence type="ECO:0000313" key="5">
    <source>
        <dbReference type="Proteomes" id="UP000753908"/>
    </source>
</evidence>
<evidence type="ECO:0000259" key="3">
    <source>
        <dbReference type="Pfam" id="PF13205"/>
    </source>
</evidence>
<reference evidence="4" key="1">
    <citation type="submission" date="2021-05" db="EMBL/GenBank/DDBJ databases">
        <authorList>
            <person name="Pietrasiak N."/>
            <person name="Ward R."/>
            <person name="Stajich J.E."/>
            <person name="Kurbessoian T."/>
        </authorList>
    </citation>
    <scope>NUCLEOTIDE SEQUENCE</scope>
    <source>
        <strain evidence="4">CPER-KK1</strain>
    </source>
</reference>
<feature type="domain" description="SbsA Ig-like" evidence="3">
    <location>
        <begin position="38"/>
        <end position="139"/>
    </location>
</feature>
<evidence type="ECO:0000256" key="2">
    <source>
        <dbReference type="SAM" id="Phobius"/>
    </source>
</evidence>
<dbReference type="Pfam" id="PF13205">
    <property type="entry name" value="Big_5"/>
    <property type="match status" value="1"/>
</dbReference>
<protein>
    <submittedName>
        <fullName evidence="4">Ig-like domain-containing protein</fullName>
    </submittedName>
</protein>
<proteinExistence type="predicted"/>
<keyword evidence="2" id="KW-1133">Transmembrane helix</keyword>
<reference evidence="4" key="2">
    <citation type="journal article" date="2022" name="Microbiol. Resour. Announc.">
        <title>Metagenome Sequencing to Explore Phylogenomics of Terrestrial Cyanobacteria.</title>
        <authorList>
            <person name="Ward R.D."/>
            <person name="Stajich J.E."/>
            <person name="Johansen J.R."/>
            <person name="Huntemann M."/>
            <person name="Clum A."/>
            <person name="Foster B."/>
            <person name="Foster B."/>
            <person name="Roux S."/>
            <person name="Palaniappan K."/>
            <person name="Varghese N."/>
            <person name="Mukherjee S."/>
            <person name="Reddy T.B.K."/>
            <person name="Daum C."/>
            <person name="Copeland A."/>
            <person name="Chen I.A."/>
            <person name="Ivanova N.N."/>
            <person name="Kyrpides N.C."/>
            <person name="Shapiro N."/>
            <person name="Eloe-Fadrosh E.A."/>
            <person name="Pietrasiak N."/>
        </authorList>
    </citation>
    <scope>NUCLEOTIDE SEQUENCE</scope>
    <source>
        <strain evidence="4">CPER-KK1</strain>
    </source>
</reference>
<dbReference type="InterPro" id="IPR032812">
    <property type="entry name" value="SbsA_Ig"/>
</dbReference>
<evidence type="ECO:0000313" key="4">
    <source>
        <dbReference type="EMBL" id="MBW4544949.1"/>
    </source>
</evidence>
<gene>
    <name evidence="4" type="ORF">KME25_10965</name>
</gene>
<keyword evidence="1" id="KW-0732">Signal</keyword>
<feature type="transmembrane region" description="Helical" evidence="2">
    <location>
        <begin position="18"/>
        <end position="35"/>
    </location>
</feature>
<keyword evidence="2" id="KW-0472">Membrane</keyword>
<evidence type="ECO:0000256" key="1">
    <source>
        <dbReference type="ARBA" id="ARBA00022729"/>
    </source>
</evidence>
<dbReference type="Proteomes" id="UP000753908">
    <property type="component" value="Unassembled WGS sequence"/>
</dbReference>